<protein>
    <submittedName>
        <fullName evidence="1">Uncharacterized protein</fullName>
    </submittedName>
</protein>
<sequence length="139" mass="16271">MDPLDMEKMMLLGTILQGKVLMKMVMEHNRHMLHFQQAVLLLLHLLLQVLRLPAVAVHQRMRHLSLGQLLQDRAMMPQGSQGMRPKEVLLMMHPGVPPMTHREARPTILREYLVMMHIELVMTCKDPLLMIPREREDMI</sequence>
<organism evidence="1">
    <name type="scientific">Opuntia streptacantha</name>
    <name type="common">Prickly pear cactus</name>
    <name type="synonym">Opuntia cardona</name>
    <dbReference type="NCBI Taxonomy" id="393608"/>
    <lineage>
        <taxon>Eukaryota</taxon>
        <taxon>Viridiplantae</taxon>
        <taxon>Streptophyta</taxon>
        <taxon>Embryophyta</taxon>
        <taxon>Tracheophyta</taxon>
        <taxon>Spermatophyta</taxon>
        <taxon>Magnoliopsida</taxon>
        <taxon>eudicotyledons</taxon>
        <taxon>Gunneridae</taxon>
        <taxon>Pentapetalae</taxon>
        <taxon>Caryophyllales</taxon>
        <taxon>Cactineae</taxon>
        <taxon>Cactaceae</taxon>
        <taxon>Opuntioideae</taxon>
        <taxon>Opuntia</taxon>
    </lineage>
</organism>
<name>A0A7C9AZY2_OPUST</name>
<evidence type="ECO:0000313" key="1">
    <source>
        <dbReference type="EMBL" id="MBA4677915.1"/>
    </source>
</evidence>
<accession>A0A7C9AZY2</accession>
<reference evidence="1" key="2">
    <citation type="submission" date="2020-07" db="EMBL/GenBank/DDBJ databases">
        <authorList>
            <person name="Vera ALvarez R."/>
            <person name="Arias-Moreno D.M."/>
            <person name="Jimenez-Jacinto V."/>
            <person name="Jimenez-Bremont J.F."/>
            <person name="Swaminathan K."/>
            <person name="Moose S.P."/>
            <person name="Guerrero-Gonzalez M.L."/>
            <person name="Marino-Ramirez L."/>
            <person name="Landsman D."/>
            <person name="Rodriguez-Kessler M."/>
            <person name="Delgado-Sanchez P."/>
        </authorList>
    </citation>
    <scope>NUCLEOTIDE SEQUENCE</scope>
    <source>
        <tissue evidence="1">Cladode</tissue>
    </source>
</reference>
<dbReference type="AlphaFoldDB" id="A0A7C9AZY2"/>
<dbReference type="EMBL" id="GISG01276974">
    <property type="protein sequence ID" value="MBA4677915.1"/>
    <property type="molecule type" value="Transcribed_RNA"/>
</dbReference>
<proteinExistence type="predicted"/>
<reference evidence="1" key="1">
    <citation type="journal article" date="2013" name="J. Plant Res.">
        <title>Effect of fungi and light on seed germination of three Opuntia species from semiarid lands of central Mexico.</title>
        <authorList>
            <person name="Delgado-Sanchez P."/>
            <person name="Jimenez-Bremont J.F."/>
            <person name="Guerrero-Gonzalez Mde L."/>
            <person name="Flores J."/>
        </authorList>
    </citation>
    <scope>NUCLEOTIDE SEQUENCE</scope>
    <source>
        <tissue evidence="1">Cladode</tissue>
    </source>
</reference>